<evidence type="ECO:0000259" key="9">
    <source>
        <dbReference type="PROSITE" id="PS50089"/>
    </source>
</evidence>
<feature type="compositionally biased region" description="Polar residues" evidence="8">
    <location>
        <begin position="1467"/>
        <end position="1476"/>
    </location>
</feature>
<dbReference type="SUPFAM" id="SSF57850">
    <property type="entry name" value="RING/U-box"/>
    <property type="match status" value="1"/>
</dbReference>
<feature type="domain" description="FYVE-type" evidence="10">
    <location>
        <begin position="897"/>
        <end position="934"/>
    </location>
</feature>
<evidence type="ECO:0000256" key="1">
    <source>
        <dbReference type="ARBA" id="ARBA00022723"/>
    </source>
</evidence>
<feature type="compositionally biased region" description="Low complexity" evidence="8">
    <location>
        <begin position="1329"/>
        <end position="1345"/>
    </location>
</feature>
<dbReference type="PANTHER" id="PTHR24193">
    <property type="entry name" value="ANKYRIN REPEAT PROTEIN"/>
    <property type="match status" value="1"/>
</dbReference>
<reference evidence="12" key="1">
    <citation type="submission" date="2017-01" db="EMBL/GenBank/DDBJ databases">
        <authorList>
            <person name="Wang Y."/>
            <person name="White M."/>
            <person name="Kvist S."/>
            <person name="Moncalvo J.-M."/>
        </authorList>
    </citation>
    <scope>NUCLEOTIDE SEQUENCE [LARGE SCALE GENOMIC DNA]</scope>
    <source>
        <strain evidence="12">COL-18-3</strain>
    </source>
</reference>
<dbReference type="Proteomes" id="UP000188320">
    <property type="component" value="Unassembled WGS sequence"/>
</dbReference>
<evidence type="ECO:0000256" key="8">
    <source>
        <dbReference type="SAM" id="MobiDB-lite"/>
    </source>
</evidence>
<organism evidence="11 12">
    <name type="scientific">Zancudomyces culisetae</name>
    <name type="common">Gut fungus</name>
    <name type="synonym">Smittium culisetae</name>
    <dbReference type="NCBI Taxonomy" id="1213189"/>
    <lineage>
        <taxon>Eukaryota</taxon>
        <taxon>Fungi</taxon>
        <taxon>Fungi incertae sedis</taxon>
        <taxon>Zoopagomycota</taxon>
        <taxon>Kickxellomycotina</taxon>
        <taxon>Harpellomycetes</taxon>
        <taxon>Harpellales</taxon>
        <taxon>Legeriomycetaceae</taxon>
        <taxon>Zancudomyces</taxon>
    </lineage>
</organism>
<keyword evidence="5 6" id="KW-0040">ANK repeat</keyword>
<feature type="repeat" description="ANK" evidence="6">
    <location>
        <begin position="214"/>
        <end position="246"/>
    </location>
</feature>
<gene>
    <name evidence="11" type="ORF">AX774_g167</name>
</gene>
<comment type="caution">
    <text evidence="11">The sequence shown here is derived from an EMBL/GenBank/DDBJ whole genome shotgun (WGS) entry which is preliminary data.</text>
</comment>
<name>A0A1R1PZA3_ZANCU</name>
<feature type="region of interest" description="Disordered" evidence="8">
    <location>
        <begin position="596"/>
        <end position="625"/>
    </location>
</feature>
<dbReference type="GO" id="GO:0000976">
    <property type="term" value="F:transcription cis-regulatory region binding"/>
    <property type="evidence" value="ECO:0007669"/>
    <property type="project" value="TreeGrafter"/>
</dbReference>
<keyword evidence="2" id="KW-0677">Repeat</keyword>
<dbReference type="InterPro" id="IPR036770">
    <property type="entry name" value="Ankyrin_rpt-contain_sf"/>
</dbReference>
<dbReference type="InterPro" id="IPR013083">
    <property type="entry name" value="Znf_RING/FYVE/PHD"/>
</dbReference>
<dbReference type="PROSITE" id="PS50089">
    <property type="entry name" value="ZF_RING_2"/>
    <property type="match status" value="1"/>
</dbReference>
<dbReference type="SMART" id="SM00064">
    <property type="entry name" value="FYVE"/>
    <property type="match status" value="1"/>
</dbReference>
<dbReference type="SMART" id="SM00184">
    <property type="entry name" value="RING"/>
    <property type="match status" value="1"/>
</dbReference>
<dbReference type="SUPFAM" id="SSF57903">
    <property type="entry name" value="FYVE/PHD zinc finger"/>
    <property type="match status" value="1"/>
</dbReference>
<dbReference type="Pfam" id="PF00023">
    <property type="entry name" value="Ank"/>
    <property type="match status" value="1"/>
</dbReference>
<dbReference type="Gene3D" id="1.25.40.20">
    <property type="entry name" value="Ankyrin repeat-containing domain"/>
    <property type="match status" value="2"/>
</dbReference>
<dbReference type="InterPro" id="IPR017455">
    <property type="entry name" value="Znf_FYVE-rel"/>
</dbReference>
<evidence type="ECO:0000256" key="3">
    <source>
        <dbReference type="ARBA" id="ARBA00022771"/>
    </source>
</evidence>
<evidence type="ECO:0000256" key="5">
    <source>
        <dbReference type="ARBA" id="ARBA00023043"/>
    </source>
</evidence>
<evidence type="ECO:0000313" key="11">
    <source>
        <dbReference type="EMBL" id="OMH86276.1"/>
    </source>
</evidence>
<dbReference type="PROSITE" id="PS50297">
    <property type="entry name" value="ANK_REP_REGION"/>
    <property type="match status" value="4"/>
</dbReference>
<evidence type="ECO:0000256" key="4">
    <source>
        <dbReference type="ARBA" id="ARBA00022833"/>
    </source>
</evidence>
<dbReference type="GO" id="GO:0005634">
    <property type="term" value="C:nucleus"/>
    <property type="evidence" value="ECO:0007669"/>
    <property type="project" value="TreeGrafter"/>
</dbReference>
<dbReference type="InterPro" id="IPR000306">
    <property type="entry name" value="Znf_FYVE"/>
</dbReference>
<dbReference type="PROSITE" id="PS50178">
    <property type="entry name" value="ZF_FYVE"/>
    <property type="match status" value="1"/>
</dbReference>
<dbReference type="Gene3D" id="3.30.40.10">
    <property type="entry name" value="Zinc/RING finger domain, C3HC4 (zinc finger)"/>
    <property type="match status" value="2"/>
</dbReference>
<dbReference type="CDD" id="cd16489">
    <property type="entry name" value="mRING-CH-C4HC2H_ZNRF"/>
    <property type="match status" value="1"/>
</dbReference>
<dbReference type="PROSITE" id="PS50088">
    <property type="entry name" value="ANK_REPEAT"/>
    <property type="match status" value="4"/>
</dbReference>
<sequence>MSNKKFLVRKKSNDKEKWIGNTKLTKRSVSKKGFLTKLELEELISDKGVGKEEKKILETLPTFVKAMAPGSVHPFYGDVTRRDDWIDPYLDETEVKELQVKFESPKINIERMVQKLKTTKVQDESTKSMRIFEEQSEEQELQRKFLVAAEVGSLSVVRRILHKWNDEGSVVSLVNKGLETNEITPLMYAASRGHYEIAVELLEVGAKVDMKDKEGETALLKAAYGGYARLVKLLIRYGADCRIADKDGWTALHNAAGRGHLEIVKVLTDEDDVIISAQSKQGHTPLMNAASTGRVNIVEHLLSTGKAGIALKNRFGENAYDVAAVGMHADVCRLLEEAEKLEWIKRQATGKYTNIMVHASVEGYIFNNSVELIFWCSFKSFKNKKFKYNIGDLNDRTWDFFSNHVSHLVMIYENERSWGTERKTKTETGAFVGEQQSPISNTFYFPFSYLLRNNGEGGKGFREKSREMEVPNRFSPYYLKKNLDPSRWCDSNFMTVVPEEMGLPQQVTTDGGMGNWFWLTDWTLLVNVEGGQHQYSGNTTYTDEEGWMYSKSGFNSVNGIWHSTPEETAEEIGAPSNHVRRRRWVRVMKRQINFADYHQSNPNINDGSAHDDGNDGNDGNGGDDDCEEKKLKKLIALEAELALIIGKDDNGNGDAVEIDERKKAGKKVADILEMAESILESNGKKVNEELEQIVIRMRNMSTCMIHDNTDFSTSDEYEKGADEDLNTDKRKTRTVKKVQQAMILSDGMREEDEIENLSEGQGQGQGRGGNDENSGDSENEDIITENAVGNDPQEVESIHRNTLPSSDHQVVQNNDGVPTSSQTKVDASEERDNTDILMKNGVEGMEILQEDGTDGANVVSEVELLGHTQEELRNLLRQFSQAVASRQYLPEQAWLPDVHAPSCCLCGRKFKLFFRRHHCRRCGLVFCDNCSRERLWLSSRIHSLDESNEDLPVVGYNSLAVLAYINIMSKLLIKYSRDEVGMAMDGCGNNSTTTLDERVRYVLNSGDQVDSERLLQLVMRAAETNEPRGIYLLQPHRVCLTCAEVLSPEAYQMPPGLLAIIDLISIYSSENTEAQEGALRVSSCASTLLGRKGEDQIYGGVFPVDGVAIEVPLVHSEDASLMLVSNTLPATFKYVLAERQWTTEALARLAVYTNAVFANKSLAPLIQLNGTSGTSYISDHLEQIETLYPFALENSGIRSLTVLLLSLLAFGVDSILNFLPYLPPASLSHRHILSTLTVGSTECPVCFKSWISIWSFLTSRIPGEGFIEAQERHVRDCLSSMETQICTGRPSTYTQINSEENLNIQPTLQPTSLLGRSLNFFSSGFAQNGNCTNPNSNTNTDTNTTPIARGSSRNQSSASGGTRHAGQYSSPVRGSGTILDTRLQTSGGRPISINLPSTSAQDGTQVNTESDITLGSGTSQSQTGGTSSFRLPENANIVINSESSSSDAKARTSSSLPSPATIAPGSATFNSSTGSDGTNTYSISSNSASIVRSAAGSGNSNIDNRLSQNTPFSITTYSNNNSNMNIGNGSNLQKPNFMLNSTRYITYTLNEDTPMLGTECSICFEDFESGNAVTRLGCFCTFHEHCIKSWFKRNPACPLHF</sequence>
<feature type="repeat" description="ANK" evidence="6">
    <location>
        <begin position="247"/>
        <end position="267"/>
    </location>
</feature>
<feature type="domain" description="RING-type" evidence="9">
    <location>
        <begin position="1560"/>
        <end position="1600"/>
    </location>
</feature>
<protein>
    <submittedName>
        <fullName evidence="11">Ankyrin repeat and KH domain-containing protein 1</fullName>
    </submittedName>
</protein>
<dbReference type="Pfam" id="PF01363">
    <property type="entry name" value="FYVE"/>
    <property type="match status" value="1"/>
</dbReference>
<evidence type="ECO:0000256" key="6">
    <source>
        <dbReference type="PROSITE-ProRule" id="PRU00023"/>
    </source>
</evidence>
<evidence type="ECO:0000256" key="7">
    <source>
        <dbReference type="PROSITE-ProRule" id="PRU00175"/>
    </source>
</evidence>
<dbReference type="Pfam" id="PF12796">
    <property type="entry name" value="Ank_2"/>
    <property type="match status" value="1"/>
</dbReference>
<keyword evidence="1" id="KW-0479">Metal-binding</keyword>
<dbReference type="PANTHER" id="PTHR24193:SF125">
    <property type="entry name" value="PROTEIN FEM-1 HOMOLOG CG6966-LIKE PROTEIN"/>
    <property type="match status" value="1"/>
</dbReference>
<dbReference type="OrthoDB" id="660555at2759"/>
<dbReference type="Pfam" id="PF13639">
    <property type="entry name" value="zf-RING_2"/>
    <property type="match status" value="1"/>
</dbReference>
<feature type="region of interest" description="Disordered" evidence="8">
    <location>
        <begin position="1329"/>
        <end position="1476"/>
    </location>
</feature>
<dbReference type="SMART" id="SM00248">
    <property type="entry name" value="ANK"/>
    <property type="match status" value="4"/>
</dbReference>
<dbReference type="InterPro" id="IPR050663">
    <property type="entry name" value="Ankyrin-SOCS_Box"/>
</dbReference>
<dbReference type="SUPFAM" id="SSF48403">
    <property type="entry name" value="Ankyrin repeat"/>
    <property type="match status" value="1"/>
</dbReference>
<keyword evidence="12" id="KW-1185">Reference proteome</keyword>
<feature type="compositionally biased region" description="Polar residues" evidence="8">
    <location>
        <begin position="1351"/>
        <end position="1360"/>
    </location>
</feature>
<dbReference type="GO" id="GO:0045944">
    <property type="term" value="P:positive regulation of transcription by RNA polymerase II"/>
    <property type="evidence" value="ECO:0007669"/>
    <property type="project" value="TreeGrafter"/>
</dbReference>
<feature type="repeat" description="ANK" evidence="6">
    <location>
        <begin position="181"/>
        <end position="213"/>
    </location>
</feature>
<dbReference type="EMBL" id="LSSK01000009">
    <property type="protein sequence ID" value="OMH86276.1"/>
    <property type="molecule type" value="Genomic_DNA"/>
</dbReference>
<keyword evidence="3 7" id="KW-0863">Zinc-finger</keyword>
<feature type="region of interest" description="Disordered" evidence="8">
    <location>
        <begin position="802"/>
        <end position="830"/>
    </location>
</feature>
<dbReference type="InterPro" id="IPR011011">
    <property type="entry name" value="Znf_FYVE_PHD"/>
</dbReference>
<feature type="compositionally biased region" description="Low complexity" evidence="8">
    <location>
        <begin position="1415"/>
        <end position="1428"/>
    </location>
</feature>
<feature type="compositionally biased region" description="Polar residues" evidence="8">
    <location>
        <begin position="802"/>
        <end position="825"/>
    </location>
</feature>
<dbReference type="GO" id="GO:0008270">
    <property type="term" value="F:zinc ion binding"/>
    <property type="evidence" value="ECO:0007669"/>
    <property type="project" value="UniProtKB-KW"/>
</dbReference>
<accession>A0A1R1PZA3</accession>
<evidence type="ECO:0000313" key="12">
    <source>
        <dbReference type="Proteomes" id="UP000188320"/>
    </source>
</evidence>
<dbReference type="InterPro" id="IPR001841">
    <property type="entry name" value="Znf_RING"/>
</dbReference>
<evidence type="ECO:0000256" key="2">
    <source>
        <dbReference type="ARBA" id="ARBA00022737"/>
    </source>
</evidence>
<feature type="repeat" description="ANK" evidence="6">
    <location>
        <begin position="281"/>
        <end position="305"/>
    </location>
</feature>
<keyword evidence="4" id="KW-0862">Zinc</keyword>
<dbReference type="InterPro" id="IPR002110">
    <property type="entry name" value="Ankyrin_rpt"/>
</dbReference>
<proteinExistence type="predicted"/>
<feature type="compositionally biased region" description="Low complexity" evidence="8">
    <location>
        <begin position="1441"/>
        <end position="1455"/>
    </location>
</feature>
<feature type="compositionally biased region" description="Polar residues" evidence="8">
    <location>
        <begin position="1394"/>
        <end position="1413"/>
    </location>
</feature>
<feature type="region of interest" description="Disordered" evidence="8">
    <location>
        <begin position="743"/>
        <end position="779"/>
    </location>
</feature>
<evidence type="ECO:0000259" key="10">
    <source>
        <dbReference type="PROSITE" id="PS50178"/>
    </source>
</evidence>